<dbReference type="Pfam" id="PF19586">
    <property type="entry name" value="DUF6093"/>
    <property type="match status" value="1"/>
</dbReference>
<evidence type="ECO:0000313" key="2">
    <source>
        <dbReference type="Proteomes" id="UP001595851"/>
    </source>
</evidence>
<dbReference type="RefSeq" id="WP_379526777.1">
    <property type="nucleotide sequence ID" value="NZ_JBHSBI010000002.1"/>
</dbReference>
<accession>A0ABV8G248</accession>
<evidence type="ECO:0000313" key="1">
    <source>
        <dbReference type="EMBL" id="MFC4006638.1"/>
    </source>
</evidence>
<sequence>MSVSGVLARGRAVALQLMRDTCTVERKDGEPVLNEETGMLDQPWTTVYNGRCRIKPRSSSETEWGEREVTLAQCVAVLPWDATDQIQREDRLRVTASDDAWLIGRNLEVIGISLAGTSTARRLLVEDKEG</sequence>
<comment type="caution">
    <text evidence="1">The sequence shown here is derived from an EMBL/GenBank/DDBJ whole genome shotgun (WGS) entry which is preliminary data.</text>
</comment>
<keyword evidence="2" id="KW-1185">Reference proteome</keyword>
<gene>
    <name evidence="1" type="ORF">ACFOY2_05360</name>
</gene>
<dbReference type="Proteomes" id="UP001595851">
    <property type="component" value="Unassembled WGS sequence"/>
</dbReference>
<protein>
    <submittedName>
        <fullName evidence="1">DUF6093 family protein</fullName>
    </submittedName>
</protein>
<proteinExistence type="predicted"/>
<dbReference type="EMBL" id="JBHSBI010000002">
    <property type="protein sequence ID" value="MFC4006638.1"/>
    <property type="molecule type" value="Genomic_DNA"/>
</dbReference>
<dbReference type="InterPro" id="IPR046075">
    <property type="entry name" value="DUF6093"/>
</dbReference>
<organism evidence="1 2">
    <name type="scientific">Nonomuraea purpurea</name>
    <dbReference type="NCBI Taxonomy" id="1849276"/>
    <lineage>
        <taxon>Bacteria</taxon>
        <taxon>Bacillati</taxon>
        <taxon>Actinomycetota</taxon>
        <taxon>Actinomycetes</taxon>
        <taxon>Streptosporangiales</taxon>
        <taxon>Streptosporangiaceae</taxon>
        <taxon>Nonomuraea</taxon>
    </lineage>
</organism>
<name>A0ABV8G248_9ACTN</name>
<reference evidence="2" key="1">
    <citation type="journal article" date="2019" name="Int. J. Syst. Evol. Microbiol.">
        <title>The Global Catalogue of Microorganisms (GCM) 10K type strain sequencing project: providing services to taxonomists for standard genome sequencing and annotation.</title>
        <authorList>
            <consortium name="The Broad Institute Genomics Platform"/>
            <consortium name="The Broad Institute Genome Sequencing Center for Infectious Disease"/>
            <person name="Wu L."/>
            <person name="Ma J."/>
        </authorList>
    </citation>
    <scope>NUCLEOTIDE SEQUENCE [LARGE SCALE GENOMIC DNA]</scope>
    <source>
        <strain evidence="2">TBRC 1276</strain>
    </source>
</reference>